<dbReference type="OrthoDB" id="2921574at2"/>
<dbReference type="SUPFAM" id="SSF52096">
    <property type="entry name" value="ClpP/crotonase"/>
    <property type="match status" value="1"/>
</dbReference>
<dbReference type="GO" id="GO:0006515">
    <property type="term" value="P:protein quality control for misfolded or incompletely synthesized proteins"/>
    <property type="evidence" value="ECO:0007669"/>
    <property type="project" value="TreeGrafter"/>
</dbReference>
<proteinExistence type="inferred from homology"/>
<dbReference type="PANTHER" id="PTHR10381">
    <property type="entry name" value="ATP-DEPENDENT CLP PROTEASE PROTEOLYTIC SUBUNIT"/>
    <property type="match status" value="1"/>
</dbReference>
<organism evidence="7 8">
    <name type="scientific">Peribacillus asahii</name>
    <dbReference type="NCBI Taxonomy" id="228899"/>
    <lineage>
        <taxon>Bacteria</taxon>
        <taxon>Bacillati</taxon>
        <taxon>Bacillota</taxon>
        <taxon>Bacilli</taxon>
        <taxon>Bacillales</taxon>
        <taxon>Bacillaceae</taxon>
        <taxon>Peribacillus</taxon>
    </lineage>
</organism>
<dbReference type="GO" id="GO:0051117">
    <property type="term" value="F:ATPase binding"/>
    <property type="evidence" value="ECO:0007669"/>
    <property type="project" value="TreeGrafter"/>
</dbReference>
<protein>
    <recommendedName>
        <fullName evidence="6">ATP-dependent Clp protease proteolytic subunit</fullName>
    </recommendedName>
</protein>
<dbReference type="PRINTS" id="PR00127">
    <property type="entry name" value="CLPPROTEASEP"/>
</dbReference>
<keyword evidence="4" id="KW-0378">Hydrolase</keyword>
<evidence type="ECO:0000256" key="1">
    <source>
        <dbReference type="ARBA" id="ARBA00007039"/>
    </source>
</evidence>
<evidence type="ECO:0000313" key="8">
    <source>
        <dbReference type="Proteomes" id="UP000283095"/>
    </source>
</evidence>
<accession>A0A3T0KTW7</accession>
<dbReference type="RefSeq" id="WP_127760833.1">
    <property type="nucleotide sequence ID" value="NZ_CP026095.1"/>
</dbReference>
<dbReference type="GO" id="GO:0004252">
    <property type="term" value="F:serine-type endopeptidase activity"/>
    <property type="evidence" value="ECO:0007669"/>
    <property type="project" value="InterPro"/>
</dbReference>
<dbReference type="EMBL" id="CP026095">
    <property type="protein sequence ID" value="AZV43713.1"/>
    <property type="molecule type" value="Genomic_DNA"/>
</dbReference>
<keyword evidence="5" id="KW-0720">Serine protease</keyword>
<dbReference type="Pfam" id="PF00574">
    <property type="entry name" value="CLP_protease"/>
    <property type="match status" value="1"/>
</dbReference>
<gene>
    <name evidence="7" type="primary">clpP</name>
    <name evidence="7" type="ORF">BAOM_3104</name>
</gene>
<dbReference type="AlphaFoldDB" id="A0A3T0KTW7"/>
<dbReference type="Proteomes" id="UP000283095">
    <property type="component" value="Chromosome"/>
</dbReference>
<dbReference type="GO" id="GO:0004176">
    <property type="term" value="F:ATP-dependent peptidase activity"/>
    <property type="evidence" value="ECO:0007669"/>
    <property type="project" value="InterPro"/>
</dbReference>
<evidence type="ECO:0000256" key="3">
    <source>
        <dbReference type="ARBA" id="ARBA00022670"/>
    </source>
</evidence>
<name>A0A3T0KTW7_9BACI</name>
<evidence type="ECO:0000256" key="5">
    <source>
        <dbReference type="ARBA" id="ARBA00022825"/>
    </source>
</evidence>
<evidence type="ECO:0000313" key="7">
    <source>
        <dbReference type="EMBL" id="AZV43713.1"/>
    </source>
</evidence>
<dbReference type="InterPro" id="IPR029045">
    <property type="entry name" value="ClpP/crotonase-like_dom_sf"/>
</dbReference>
<dbReference type="Gene3D" id="3.90.226.10">
    <property type="entry name" value="2-enoyl-CoA Hydratase, Chain A, domain 1"/>
    <property type="match status" value="1"/>
</dbReference>
<evidence type="ECO:0000256" key="6">
    <source>
        <dbReference type="RuleBase" id="RU003567"/>
    </source>
</evidence>
<dbReference type="KEGG" id="pasa:BAOM_3104"/>
<comment type="similarity">
    <text evidence="1 6">Belongs to the peptidase S14 family.</text>
</comment>
<sequence>MKTIGFEKEYLELIQEMSTNLDDYQDWLKLKERKIAFNQEVDSSIIDRIVSWIELWNAQDDKAGLVGDDRPQITIEITSGGGDVITGFAAIDAIQKSKTKVVTKGIGLCASMGALLLMSGHQRIAYPNTVILIHDGSMAVSSTSKKAKNTMNFYDRLDERIKNFILANTKISAELYEEKEDEEWYMFADQEGIELGIVNEII</sequence>
<evidence type="ECO:0000256" key="4">
    <source>
        <dbReference type="ARBA" id="ARBA00022801"/>
    </source>
</evidence>
<keyword evidence="2" id="KW-0963">Cytoplasm</keyword>
<dbReference type="InterPro" id="IPR023562">
    <property type="entry name" value="ClpP/TepA"/>
</dbReference>
<dbReference type="GO" id="GO:0009368">
    <property type="term" value="C:endopeptidase Clp complex"/>
    <property type="evidence" value="ECO:0007669"/>
    <property type="project" value="TreeGrafter"/>
</dbReference>
<dbReference type="InterPro" id="IPR001907">
    <property type="entry name" value="ClpP"/>
</dbReference>
<keyword evidence="3 7" id="KW-0645">Protease</keyword>
<dbReference type="PANTHER" id="PTHR10381:SF70">
    <property type="entry name" value="ATP-DEPENDENT CLP PROTEASE PROTEOLYTIC SUBUNIT"/>
    <property type="match status" value="1"/>
</dbReference>
<reference evidence="7 8" key="1">
    <citation type="submission" date="2018-01" db="EMBL/GenBank/DDBJ databases">
        <title>Bacillus asahii Genome sequencing and assembly.</title>
        <authorList>
            <person name="Jiang H."/>
            <person name="Feng Y."/>
            <person name="Zhao F."/>
            <person name="Lin X."/>
        </authorList>
    </citation>
    <scope>NUCLEOTIDE SEQUENCE [LARGE SCALE GENOMIC DNA]</scope>
    <source>
        <strain evidence="7 8">OM18</strain>
    </source>
</reference>
<evidence type="ECO:0000256" key="2">
    <source>
        <dbReference type="ARBA" id="ARBA00022490"/>
    </source>
</evidence>